<dbReference type="KEGG" id="tca:662216"/>
<sequence length="177" mass="20787">MNNLLRVTRRALQCRFLHQTPKSFGNNLYEPDYLEAMKSNLPMYDTLNIQIRGYDYAILENYQKFIHKLLRSMDISVEEAWATPHQDIQVTTYKPKSEIINTQYNLKHYDRTVQITDVLSTQLPVILRALEASTPSGITVHVRPHEEWDEEIRYVPDTELKQLKQELDDLGGPLKKK</sequence>
<dbReference type="InParanoid" id="D2A319"/>
<dbReference type="AlphaFoldDB" id="D2A319"/>
<keyword evidence="5" id="KW-1185">Reference proteome</keyword>
<dbReference type="SUPFAM" id="SSF54999">
    <property type="entry name" value="Ribosomal protein S10"/>
    <property type="match status" value="1"/>
</dbReference>
<dbReference type="Proteomes" id="UP000007266">
    <property type="component" value="Linkage group 4"/>
</dbReference>
<dbReference type="OrthoDB" id="5984298at2759"/>
<dbReference type="EMBL" id="KQ971338">
    <property type="protein sequence ID" value="EFA01967.1"/>
    <property type="molecule type" value="Genomic_DNA"/>
</dbReference>
<evidence type="ECO:0000256" key="2">
    <source>
        <dbReference type="ARBA" id="ARBA00023274"/>
    </source>
</evidence>
<dbReference type="GO" id="GO:0005761">
    <property type="term" value="C:mitochondrial ribosome"/>
    <property type="evidence" value="ECO:0000318"/>
    <property type="project" value="GO_Central"/>
</dbReference>
<gene>
    <name evidence="4" type="primary">AUGUSTUS-3.0.2_07588</name>
    <name evidence="4" type="ORF">TcasGA2_TC007588</name>
</gene>
<reference evidence="4 5" key="2">
    <citation type="journal article" date="2010" name="Nucleic Acids Res.">
        <title>BeetleBase in 2010: revisions to provide comprehensive genomic information for Tribolium castaneum.</title>
        <authorList>
            <person name="Kim H.S."/>
            <person name="Murphy T."/>
            <person name="Xia J."/>
            <person name="Caragea D."/>
            <person name="Park Y."/>
            <person name="Beeman R.W."/>
            <person name="Lorenzen M.D."/>
            <person name="Butcher S."/>
            <person name="Manak J.R."/>
            <person name="Brown S.J."/>
        </authorList>
    </citation>
    <scope>GENOME REANNOTATION</scope>
    <source>
        <strain evidence="4 5">Georgia GA2</strain>
    </source>
</reference>
<dbReference type="OMA" id="IRVSECW"/>
<dbReference type="SMART" id="SM01403">
    <property type="entry name" value="Ribosomal_S10"/>
    <property type="match status" value="1"/>
</dbReference>
<dbReference type="PANTHER" id="PTHR13473:SF0">
    <property type="entry name" value="LARGE RIBOSOMAL SUBUNIT PROTEIN ML48"/>
    <property type="match status" value="1"/>
</dbReference>
<dbReference type="PANTHER" id="PTHR13473">
    <property type="entry name" value="MITOCHONDRIAL RIBOSOMAL PROTEIN L48"/>
    <property type="match status" value="1"/>
</dbReference>
<dbReference type="GO" id="GO:1990904">
    <property type="term" value="C:ribonucleoprotein complex"/>
    <property type="evidence" value="ECO:0007669"/>
    <property type="project" value="UniProtKB-KW"/>
</dbReference>
<organism evidence="4 5">
    <name type="scientific">Tribolium castaneum</name>
    <name type="common">Red flour beetle</name>
    <dbReference type="NCBI Taxonomy" id="7070"/>
    <lineage>
        <taxon>Eukaryota</taxon>
        <taxon>Metazoa</taxon>
        <taxon>Ecdysozoa</taxon>
        <taxon>Arthropoda</taxon>
        <taxon>Hexapoda</taxon>
        <taxon>Insecta</taxon>
        <taxon>Pterygota</taxon>
        <taxon>Neoptera</taxon>
        <taxon>Endopterygota</taxon>
        <taxon>Coleoptera</taxon>
        <taxon>Polyphaga</taxon>
        <taxon>Cucujiformia</taxon>
        <taxon>Tenebrionidae</taxon>
        <taxon>Tenebrionidae incertae sedis</taxon>
        <taxon>Tribolium</taxon>
    </lineage>
</organism>
<name>D2A319_TRICA</name>
<accession>D2A319</accession>
<dbReference type="InterPro" id="IPR036838">
    <property type="entry name" value="Ribosomal_uS10_dom_sf"/>
</dbReference>
<protein>
    <submittedName>
        <fullName evidence="4">39S ribosomal protein L48, mitochondrial-like Protein</fullName>
    </submittedName>
</protein>
<keyword evidence="2" id="KW-0687">Ribonucleoprotein</keyword>
<dbReference type="STRING" id="7070.D2A319"/>
<dbReference type="FunCoup" id="D2A319">
    <property type="interactions" value="321"/>
</dbReference>
<proteinExistence type="predicted"/>
<reference evidence="4 5" key="1">
    <citation type="journal article" date="2008" name="Nature">
        <title>The genome of the model beetle and pest Tribolium castaneum.</title>
        <authorList>
            <consortium name="Tribolium Genome Sequencing Consortium"/>
            <person name="Richards S."/>
            <person name="Gibbs R.A."/>
            <person name="Weinstock G.M."/>
            <person name="Brown S.J."/>
            <person name="Denell R."/>
            <person name="Beeman R.W."/>
            <person name="Gibbs R."/>
            <person name="Beeman R.W."/>
            <person name="Brown S.J."/>
            <person name="Bucher G."/>
            <person name="Friedrich M."/>
            <person name="Grimmelikhuijzen C.J."/>
            <person name="Klingler M."/>
            <person name="Lorenzen M."/>
            <person name="Richards S."/>
            <person name="Roth S."/>
            <person name="Schroder R."/>
            <person name="Tautz D."/>
            <person name="Zdobnov E.M."/>
            <person name="Muzny D."/>
            <person name="Gibbs R.A."/>
            <person name="Weinstock G.M."/>
            <person name="Attaway T."/>
            <person name="Bell S."/>
            <person name="Buhay C.J."/>
            <person name="Chandrabose M.N."/>
            <person name="Chavez D."/>
            <person name="Clerk-Blankenburg K.P."/>
            <person name="Cree A."/>
            <person name="Dao M."/>
            <person name="Davis C."/>
            <person name="Chacko J."/>
            <person name="Dinh H."/>
            <person name="Dugan-Rocha S."/>
            <person name="Fowler G."/>
            <person name="Garner T.T."/>
            <person name="Garnes J."/>
            <person name="Gnirke A."/>
            <person name="Hawes A."/>
            <person name="Hernandez J."/>
            <person name="Hines S."/>
            <person name="Holder M."/>
            <person name="Hume J."/>
            <person name="Jhangiani S.N."/>
            <person name="Joshi V."/>
            <person name="Khan Z.M."/>
            <person name="Jackson L."/>
            <person name="Kovar C."/>
            <person name="Kowis A."/>
            <person name="Lee S."/>
            <person name="Lewis L.R."/>
            <person name="Margolis J."/>
            <person name="Morgan M."/>
            <person name="Nazareth L.V."/>
            <person name="Nguyen N."/>
            <person name="Okwuonu G."/>
            <person name="Parker D."/>
            <person name="Richards S."/>
            <person name="Ruiz S.J."/>
            <person name="Santibanez J."/>
            <person name="Savard J."/>
            <person name="Scherer S.E."/>
            <person name="Schneider B."/>
            <person name="Sodergren E."/>
            <person name="Tautz D."/>
            <person name="Vattahil S."/>
            <person name="Villasana D."/>
            <person name="White C.S."/>
            <person name="Wright R."/>
            <person name="Park Y."/>
            <person name="Beeman R.W."/>
            <person name="Lord J."/>
            <person name="Oppert B."/>
            <person name="Lorenzen M."/>
            <person name="Brown S."/>
            <person name="Wang L."/>
            <person name="Savard J."/>
            <person name="Tautz D."/>
            <person name="Richards S."/>
            <person name="Weinstock G."/>
            <person name="Gibbs R.A."/>
            <person name="Liu Y."/>
            <person name="Worley K."/>
            <person name="Weinstock G."/>
            <person name="Elsik C.G."/>
            <person name="Reese J.T."/>
            <person name="Elhaik E."/>
            <person name="Landan G."/>
            <person name="Graur D."/>
            <person name="Arensburger P."/>
            <person name="Atkinson P."/>
            <person name="Beeman R.W."/>
            <person name="Beidler J."/>
            <person name="Brown S.J."/>
            <person name="Demuth J.P."/>
            <person name="Drury D.W."/>
            <person name="Du Y.Z."/>
            <person name="Fujiwara H."/>
            <person name="Lorenzen M."/>
            <person name="Maselli V."/>
            <person name="Osanai M."/>
            <person name="Park Y."/>
            <person name="Robertson H.M."/>
            <person name="Tu Z."/>
            <person name="Wang J.J."/>
            <person name="Wang S."/>
            <person name="Richards S."/>
            <person name="Song H."/>
            <person name="Zhang L."/>
            <person name="Sodergren E."/>
            <person name="Werner D."/>
            <person name="Stanke M."/>
            <person name="Morgenstern B."/>
            <person name="Solovyev V."/>
            <person name="Kosarev P."/>
            <person name="Brown G."/>
            <person name="Chen H.C."/>
            <person name="Ermolaeva O."/>
            <person name="Hlavina W."/>
            <person name="Kapustin Y."/>
            <person name="Kiryutin B."/>
            <person name="Kitts P."/>
            <person name="Maglott D."/>
            <person name="Pruitt K."/>
            <person name="Sapojnikov V."/>
            <person name="Souvorov A."/>
            <person name="Mackey A.J."/>
            <person name="Waterhouse R.M."/>
            <person name="Wyder S."/>
            <person name="Zdobnov E.M."/>
            <person name="Zdobnov E.M."/>
            <person name="Wyder S."/>
            <person name="Kriventseva E.V."/>
            <person name="Kadowaki T."/>
            <person name="Bork P."/>
            <person name="Aranda M."/>
            <person name="Bao R."/>
            <person name="Beermann A."/>
            <person name="Berns N."/>
            <person name="Bolognesi R."/>
            <person name="Bonneton F."/>
            <person name="Bopp D."/>
            <person name="Brown S.J."/>
            <person name="Bucher G."/>
            <person name="Butts T."/>
            <person name="Chaumot A."/>
            <person name="Denell R.E."/>
            <person name="Ferrier D.E."/>
            <person name="Friedrich M."/>
            <person name="Gordon C.M."/>
            <person name="Jindra M."/>
            <person name="Klingler M."/>
            <person name="Lan Q."/>
            <person name="Lattorff H.M."/>
            <person name="Laudet V."/>
            <person name="von Levetsow C."/>
            <person name="Liu Z."/>
            <person name="Lutz R."/>
            <person name="Lynch J.A."/>
            <person name="da Fonseca R.N."/>
            <person name="Posnien N."/>
            <person name="Reuter R."/>
            <person name="Roth S."/>
            <person name="Savard J."/>
            <person name="Schinko J.B."/>
            <person name="Schmitt C."/>
            <person name="Schoppmeier M."/>
            <person name="Schroder R."/>
            <person name="Shippy T.D."/>
            <person name="Simonnet F."/>
            <person name="Marques-Souza H."/>
            <person name="Tautz D."/>
            <person name="Tomoyasu Y."/>
            <person name="Trauner J."/>
            <person name="Van der Zee M."/>
            <person name="Vervoort M."/>
            <person name="Wittkopp N."/>
            <person name="Wimmer E.A."/>
            <person name="Yang X."/>
            <person name="Jones A.K."/>
            <person name="Sattelle D.B."/>
            <person name="Ebert P.R."/>
            <person name="Nelson D."/>
            <person name="Scott J.G."/>
            <person name="Beeman R.W."/>
            <person name="Muthukrishnan S."/>
            <person name="Kramer K.J."/>
            <person name="Arakane Y."/>
            <person name="Beeman R.W."/>
            <person name="Zhu Q."/>
            <person name="Hogenkamp D."/>
            <person name="Dixit R."/>
            <person name="Oppert B."/>
            <person name="Jiang H."/>
            <person name="Zou Z."/>
            <person name="Marshall J."/>
            <person name="Elpidina E."/>
            <person name="Vinokurov K."/>
            <person name="Oppert C."/>
            <person name="Zou Z."/>
            <person name="Evans J."/>
            <person name="Lu Z."/>
            <person name="Zhao P."/>
            <person name="Sumathipala N."/>
            <person name="Altincicek B."/>
            <person name="Vilcinskas A."/>
            <person name="Williams M."/>
            <person name="Hultmark D."/>
            <person name="Hetru C."/>
            <person name="Jiang H."/>
            <person name="Grimmelikhuijzen C.J."/>
            <person name="Hauser F."/>
            <person name="Cazzamali G."/>
            <person name="Williamson M."/>
            <person name="Park Y."/>
            <person name="Li B."/>
            <person name="Tanaka Y."/>
            <person name="Predel R."/>
            <person name="Neupert S."/>
            <person name="Schachtner J."/>
            <person name="Verleyen P."/>
            <person name="Raible F."/>
            <person name="Bork P."/>
            <person name="Friedrich M."/>
            <person name="Walden K.K."/>
            <person name="Robertson H.M."/>
            <person name="Angeli S."/>
            <person name="Foret S."/>
            <person name="Bucher G."/>
            <person name="Schuetz S."/>
            <person name="Maleszka R."/>
            <person name="Wimmer E.A."/>
            <person name="Beeman R.W."/>
            <person name="Lorenzen M."/>
            <person name="Tomoyasu Y."/>
            <person name="Miller S.C."/>
            <person name="Grossmann D."/>
            <person name="Bucher G."/>
        </authorList>
    </citation>
    <scope>NUCLEOTIDE SEQUENCE [LARGE SCALE GENOMIC DNA]</scope>
    <source>
        <strain evidence="4 5">Georgia GA2</strain>
    </source>
</reference>
<feature type="domain" description="Small ribosomal subunit protein uS10" evidence="3">
    <location>
        <begin position="48"/>
        <end position="143"/>
    </location>
</feature>
<dbReference type="Pfam" id="PF00338">
    <property type="entry name" value="Ribosomal_S10"/>
    <property type="match status" value="1"/>
</dbReference>
<dbReference type="eggNOG" id="KOG4060">
    <property type="taxonomic scope" value="Eukaryota"/>
</dbReference>
<dbReference type="PhylomeDB" id="D2A319"/>
<evidence type="ECO:0000313" key="4">
    <source>
        <dbReference type="EMBL" id="EFA01967.1"/>
    </source>
</evidence>
<evidence type="ECO:0000256" key="1">
    <source>
        <dbReference type="ARBA" id="ARBA00022980"/>
    </source>
</evidence>
<dbReference type="HOGENOM" id="CLU_122557_0_0_1"/>
<dbReference type="InterPro" id="IPR027487">
    <property type="entry name" value="Ribosomal_mL48"/>
</dbReference>
<keyword evidence="1 4" id="KW-0689">Ribosomal protein</keyword>
<evidence type="ECO:0000259" key="3">
    <source>
        <dbReference type="SMART" id="SM01403"/>
    </source>
</evidence>
<evidence type="ECO:0000313" key="5">
    <source>
        <dbReference type="Proteomes" id="UP000007266"/>
    </source>
</evidence>
<dbReference type="Gene3D" id="3.30.70.600">
    <property type="entry name" value="Ribosomal protein S10 domain"/>
    <property type="match status" value="1"/>
</dbReference>
<dbReference type="InterPro" id="IPR027486">
    <property type="entry name" value="Ribosomal_uS10_dom"/>
</dbReference>